<evidence type="ECO:0000313" key="1">
    <source>
        <dbReference type="EMBL" id="MBV5097512.1"/>
    </source>
</evidence>
<reference evidence="1 2" key="1">
    <citation type="submission" date="2021-03" db="EMBL/GenBank/DDBJ databases">
        <title>Tenobrionicola molitorae gen. nov., sp. nov. and Tenobrionicola larvae sp. nov., isolated from larvae of the mealworm Tenobrio molitor L., a proposal to transfer Erwinia teleogrylli Liu et al. 2016 to a new genus Entomohabitans as Entomohabitans teleogrylli comb. nov.</title>
        <authorList>
            <person name="Lee S.D."/>
            <person name="Yang H.L."/>
            <person name="Kim I.S."/>
        </authorList>
    </citation>
    <scope>NUCLEOTIDE SEQUENCE [LARGE SCALE GENOMIC DNA]</scope>
    <source>
        <strain evidence="1 2">YMB-R21</strain>
    </source>
</reference>
<dbReference type="Proteomes" id="UP000746420">
    <property type="component" value="Unassembled WGS sequence"/>
</dbReference>
<feature type="non-terminal residue" evidence="1">
    <location>
        <position position="1"/>
    </location>
</feature>
<gene>
    <name evidence="1" type="ORF">JZ788_17740</name>
</gene>
<proteinExistence type="predicted"/>
<accession>A0A949Q7P8</accession>
<evidence type="ECO:0000313" key="2">
    <source>
        <dbReference type="Proteomes" id="UP000746420"/>
    </source>
</evidence>
<name>A0A949Q7P8_9ENTR</name>
<dbReference type="EMBL" id="JAGFEW010000058">
    <property type="protein sequence ID" value="MBV5097512.1"/>
    <property type="molecule type" value="Genomic_DNA"/>
</dbReference>
<dbReference type="AlphaFoldDB" id="A0A949Q7P8"/>
<comment type="caution">
    <text evidence="1">The sequence shown here is derived from an EMBL/GenBank/DDBJ whole genome shotgun (WGS) entry which is preliminary data.</text>
</comment>
<dbReference type="RefSeq" id="WP_249938996.1">
    <property type="nucleotide sequence ID" value="NZ_JAGFEW010000058.1"/>
</dbReference>
<keyword evidence="2" id="KW-1185">Reference proteome</keyword>
<organism evidence="1 2">
    <name type="scientific">Tenebrionicola larvae</name>
    <dbReference type="NCBI Taxonomy" id="2815733"/>
    <lineage>
        <taxon>Bacteria</taxon>
        <taxon>Pseudomonadati</taxon>
        <taxon>Pseudomonadota</taxon>
        <taxon>Gammaproteobacteria</taxon>
        <taxon>Enterobacterales</taxon>
        <taxon>Enterobacteriaceae</taxon>
        <taxon>Tenebrionibacter/Tenebrionicola group</taxon>
        <taxon>Tenebrionicola</taxon>
    </lineage>
</organism>
<protein>
    <submittedName>
        <fullName evidence="1">Uncharacterized protein</fullName>
    </submittedName>
</protein>
<sequence>TLRYQCPECPHRLSDKLLKSSATRHSACCREVAYITLSSFRVNPFFSGFSLPTRRLILPAAVSTEAHYRDPIFLHKAFFDLFFQLLIFHPSRCVPAQNQAIFHILTLQPLLKAATVFFYAVIIEVFYG</sequence>